<evidence type="ECO:0000256" key="5">
    <source>
        <dbReference type="ARBA" id="ARBA00023098"/>
    </source>
</evidence>
<evidence type="ECO:0000256" key="9">
    <source>
        <dbReference type="ARBA" id="ARBA00046608"/>
    </source>
</evidence>
<proteinExistence type="inferred from homology"/>
<dbReference type="PANTHER" id="PTHR30100">
    <property type="entry name" value="FATTY ACID/PHOSPHOLIPID SYNTHESIS PROTEIN PLSX"/>
    <property type="match status" value="1"/>
</dbReference>
<dbReference type="SUPFAM" id="SSF53659">
    <property type="entry name" value="Isocitrate/Isopropylmalate dehydrogenase-like"/>
    <property type="match status" value="1"/>
</dbReference>
<comment type="subcellular location">
    <subcellularLocation>
        <location evidence="10">Cytoplasm</location>
    </subcellularLocation>
    <text evidence="10">Associated with the membrane possibly through PlsY.</text>
</comment>
<dbReference type="InterPro" id="IPR003664">
    <property type="entry name" value="FA_synthesis"/>
</dbReference>
<dbReference type="Proteomes" id="UP001162175">
    <property type="component" value="Unassembled WGS sequence"/>
</dbReference>
<dbReference type="HAMAP" id="MF_00019">
    <property type="entry name" value="PlsX"/>
    <property type="match status" value="1"/>
</dbReference>
<comment type="catalytic activity">
    <reaction evidence="1 10">
        <text>a fatty acyl-[ACP] + phosphate = an acyl phosphate + holo-[ACP]</text>
        <dbReference type="Rhea" id="RHEA:42292"/>
        <dbReference type="Rhea" id="RHEA-COMP:9685"/>
        <dbReference type="Rhea" id="RHEA-COMP:14125"/>
        <dbReference type="ChEBI" id="CHEBI:43474"/>
        <dbReference type="ChEBI" id="CHEBI:59918"/>
        <dbReference type="ChEBI" id="CHEBI:64479"/>
        <dbReference type="ChEBI" id="CHEBI:138651"/>
        <dbReference type="EC" id="2.3.1.274"/>
    </reaction>
</comment>
<dbReference type="RefSeq" id="WP_060823402.1">
    <property type="nucleotide sequence ID" value="NZ_AP014657.1"/>
</dbReference>
<name>A0AA43R151_MYCAR</name>
<sequence>MKKIVFDVLNNDNGAKLAILGALAFKSKNKDYEIALVGNKDLIENELNNNSFNLTKSDFVIVDSRELAHIENSPREVLKKPSSMLDAFNFLNNENYDAILSSGDSGSLISLATFKVKRLPNVSRSAFMPVLPTLLDNHRALLLDAGANIDTPFEYLNNWSIVASQYYKLIFNKENPSVGLLNVGVEEYKGSSNIREAFNLLKENKFINFYGFIEPKDAIGGKVDIILAEGQSGNIFLKTLESSFLGFGKLLKNIVHKNLKTKIGGLLLRKELKKFKDKFDYRNVGGAYIIGLEKIVVKAHGGSDEIAFENALNQIKFLLEKENFIENISKNLEALNNEIK</sequence>
<evidence type="ECO:0000256" key="10">
    <source>
        <dbReference type="HAMAP-Rule" id="MF_00019"/>
    </source>
</evidence>
<keyword evidence="6 10" id="KW-0594">Phospholipid biosynthesis</keyword>
<comment type="pathway">
    <text evidence="10">Lipid metabolism; phospholipid metabolism.</text>
</comment>
<keyword evidence="11" id="KW-0012">Acyltransferase</keyword>
<protein>
    <recommendedName>
        <fullName evidence="8 10">Phosphate acyltransferase</fullName>
        <ecNumber evidence="8 10">2.3.1.274</ecNumber>
    </recommendedName>
    <alternativeName>
        <fullName evidence="10">Acyl-ACP phosphotransacylase</fullName>
    </alternativeName>
    <alternativeName>
        <fullName evidence="10">Acyl-[acyl-carrier-protein]--phosphate acyltransferase</fullName>
    </alternativeName>
    <alternativeName>
        <fullName evidence="10">Phosphate-acyl-ACP acyltransferase</fullName>
    </alternativeName>
</protein>
<keyword evidence="2 10" id="KW-0963">Cytoplasm</keyword>
<organism evidence="11 12">
    <name type="scientific">Mycoplasmopsis arginini</name>
    <name type="common">Mycoplasma arginini</name>
    <dbReference type="NCBI Taxonomy" id="2094"/>
    <lineage>
        <taxon>Bacteria</taxon>
        <taxon>Bacillati</taxon>
        <taxon>Mycoplasmatota</taxon>
        <taxon>Mycoplasmoidales</taxon>
        <taxon>Metamycoplasmataceae</taxon>
        <taxon>Mycoplasmopsis</taxon>
    </lineage>
</organism>
<reference evidence="11" key="1">
    <citation type="submission" date="2022-11" db="EMBL/GenBank/DDBJ databases">
        <title>Draft genome of Mycoplasma arginini isolated from fly.</title>
        <authorList>
            <person name="Severgnini M."/>
            <person name="Gioia G."/>
            <person name="Cremonesi P."/>
            <person name="Moroni P."/>
            <person name="Addis M.F."/>
            <person name="Castiglioni B."/>
        </authorList>
    </citation>
    <scope>NUCLEOTIDE SEQUENCE</scope>
    <source>
        <strain evidence="11">QMP CG1-1632</strain>
    </source>
</reference>
<gene>
    <name evidence="10 11" type="primary">plsX</name>
    <name evidence="11" type="ORF">DCBHLPFO_00222</name>
</gene>
<dbReference type="GO" id="GO:0043811">
    <property type="term" value="F:phosphate:acyl-[acyl carrier protein] acyltransferase activity"/>
    <property type="evidence" value="ECO:0007669"/>
    <property type="project" value="UniProtKB-UniRule"/>
</dbReference>
<dbReference type="NCBIfam" id="TIGR00182">
    <property type="entry name" value="plsX"/>
    <property type="match status" value="1"/>
</dbReference>
<accession>A0AA43R151</accession>
<dbReference type="EC" id="2.3.1.274" evidence="8 10"/>
<dbReference type="GO" id="GO:0005737">
    <property type="term" value="C:cytoplasm"/>
    <property type="evidence" value="ECO:0007669"/>
    <property type="project" value="UniProtKB-SubCell"/>
</dbReference>
<evidence type="ECO:0000256" key="8">
    <source>
        <dbReference type="ARBA" id="ARBA00024069"/>
    </source>
</evidence>
<comment type="similarity">
    <text evidence="10">Belongs to the PlsX family.</text>
</comment>
<keyword evidence="3 10" id="KW-0444">Lipid biosynthesis</keyword>
<dbReference type="Pfam" id="PF02504">
    <property type="entry name" value="FA_synthesis"/>
    <property type="match status" value="1"/>
</dbReference>
<dbReference type="PANTHER" id="PTHR30100:SF1">
    <property type="entry name" value="PHOSPHATE ACYLTRANSFERASE"/>
    <property type="match status" value="1"/>
</dbReference>
<dbReference type="PIRSF" id="PIRSF002465">
    <property type="entry name" value="Phsphlp_syn_PlsX"/>
    <property type="match status" value="1"/>
</dbReference>
<dbReference type="GO" id="GO:0006633">
    <property type="term" value="P:fatty acid biosynthetic process"/>
    <property type="evidence" value="ECO:0007669"/>
    <property type="project" value="UniProtKB-UniRule"/>
</dbReference>
<dbReference type="EMBL" id="JAPFAR010000042">
    <property type="protein sequence ID" value="MDI3349587.1"/>
    <property type="molecule type" value="Genomic_DNA"/>
</dbReference>
<evidence type="ECO:0000313" key="11">
    <source>
        <dbReference type="EMBL" id="MDI3349587.1"/>
    </source>
</evidence>
<dbReference type="GeneID" id="80703488"/>
<comment type="subunit">
    <text evidence="9 10">Homodimer. Probably interacts with PlsY.</text>
</comment>
<dbReference type="Gene3D" id="3.40.718.10">
    <property type="entry name" value="Isopropylmalate Dehydrogenase"/>
    <property type="match status" value="1"/>
</dbReference>
<evidence type="ECO:0000256" key="2">
    <source>
        <dbReference type="ARBA" id="ARBA00022490"/>
    </source>
</evidence>
<comment type="caution">
    <text evidence="11">The sequence shown here is derived from an EMBL/GenBank/DDBJ whole genome shotgun (WGS) entry which is preliminary data.</text>
</comment>
<dbReference type="InterPro" id="IPR012281">
    <property type="entry name" value="Phospholipid_synth_PlsX-like"/>
</dbReference>
<keyword evidence="4 10" id="KW-0808">Transferase</keyword>
<evidence type="ECO:0000313" key="12">
    <source>
        <dbReference type="Proteomes" id="UP001162175"/>
    </source>
</evidence>
<evidence type="ECO:0000256" key="7">
    <source>
        <dbReference type="ARBA" id="ARBA00023264"/>
    </source>
</evidence>
<evidence type="ECO:0000256" key="6">
    <source>
        <dbReference type="ARBA" id="ARBA00023209"/>
    </source>
</evidence>
<dbReference type="GO" id="GO:0008654">
    <property type="term" value="P:phospholipid biosynthetic process"/>
    <property type="evidence" value="ECO:0007669"/>
    <property type="project" value="UniProtKB-KW"/>
</dbReference>
<dbReference type="AlphaFoldDB" id="A0AA43R151"/>
<evidence type="ECO:0000256" key="3">
    <source>
        <dbReference type="ARBA" id="ARBA00022516"/>
    </source>
</evidence>
<keyword evidence="5 10" id="KW-0443">Lipid metabolism</keyword>
<evidence type="ECO:0000256" key="4">
    <source>
        <dbReference type="ARBA" id="ARBA00022679"/>
    </source>
</evidence>
<dbReference type="KEGG" id="marg:MARG145_0452"/>
<comment type="function">
    <text evidence="10">Catalyzes the reversible formation of acyl-phosphate (acyl-PO(4)) from acyl-[acyl-carrier-protein] (acyl-ACP). This enzyme utilizes acyl-ACP as fatty acyl donor, but not acyl-CoA.</text>
</comment>
<keyword evidence="7 10" id="KW-1208">Phospholipid metabolism</keyword>
<evidence type="ECO:0000256" key="1">
    <source>
        <dbReference type="ARBA" id="ARBA00001232"/>
    </source>
</evidence>